<reference evidence="7 8" key="1">
    <citation type="journal article" date="2019" name="Sci. Rep.">
        <title>Nanopore sequencing improves the draft genome of the human pathogenic amoeba Naegleria fowleri.</title>
        <authorList>
            <person name="Liechti N."/>
            <person name="Schurch N."/>
            <person name="Bruggmann R."/>
            <person name="Wittwer M."/>
        </authorList>
    </citation>
    <scope>NUCLEOTIDE SEQUENCE [LARGE SCALE GENOMIC DNA]</scope>
    <source>
        <strain evidence="7 8">ATCC 30894</strain>
    </source>
</reference>
<gene>
    <name evidence="7" type="ORF">FDP41_000765</name>
</gene>
<dbReference type="EMBL" id="VFQX01000002">
    <property type="protein sequence ID" value="KAF0984866.1"/>
    <property type="molecule type" value="Genomic_DNA"/>
</dbReference>
<dbReference type="SMART" id="SM00320">
    <property type="entry name" value="WD40"/>
    <property type="match status" value="7"/>
</dbReference>
<evidence type="ECO:0000313" key="7">
    <source>
        <dbReference type="EMBL" id="KAF0984866.1"/>
    </source>
</evidence>
<dbReference type="Gene3D" id="2.130.10.10">
    <property type="entry name" value="YVTN repeat-like/Quinoprotein amine dehydrogenase"/>
    <property type="match status" value="1"/>
</dbReference>
<dbReference type="RefSeq" id="XP_044569579.1">
    <property type="nucleotide sequence ID" value="XM_044711417.1"/>
</dbReference>
<dbReference type="GO" id="GO:0007165">
    <property type="term" value="P:signal transduction"/>
    <property type="evidence" value="ECO:0007669"/>
    <property type="project" value="UniProtKB-KW"/>
</dbReference>
<feature type="repeat" description="WD" evidence="5">
    <location>
        <begin position="241"/>
        <end position="282"/>
    </location>
</feature>
<dbReference type="VEuPathDB" id="AmoebaDB:NfTy_031740"/>
<dbReference type="InterPro" id="IPR015943">
    <property type="entry name" value="WD40/YVTN_repeat-like_dom_sf"/>
</dbReference>
<feature type="repeat" description="WD" evidence="5">
    <location>
        <begin position="197"/>
        <end position="240"/>
    </location>
</feature>
<comment type="caution">
    <text evidence="7">The sequence shown here is derived from an EMBL/GenBank/DDBJ whole genome shotgun (WGS) entry which is preliminary data.</text>
</comment>
<organism evidence="7 8">
    <name type="scientific">Naegleria fowleri</name>
    <name type="common">Brain eating amoeba</name>
    <dbReference type="NCBI Taxonomy" id="5763"/>
    <lineage>
        <taxon>Eukaryota</taxon>
        <taxon>Discoba</taxon>
        <taxon>Heterolobosea</taxon>
        <taxon>Tetramitia</taxon>
        <taxon>Eutetramitia</taxon>
        <taxon>Vahlkampfiidae</taxon>
        <taxon>Naegleria</taxon>
    </lineage>
</organism>
<feature type="coiled-coil region" evidence="6">
    <location>
        <begin position="9"/>
        <end position="43"/>
    </location>
</feature>
<dbReference type="CDD" id="cd00200">
    <property type="entry name" value="WD40"/>
    <property type="match status" value="1"/>
</dbReference>
<keyword evidence="2 5" id="KW-0853">WD repeat</keyword>
<protein>
    <submittedName>
        <fullName evidence="7">Uncharacterized protein</fullName>
    </submittedName>
</protein>
<feature type="repeat" description="WD" evidence="5">
    <location>
        <begin position="61"/>
        <end position="102"/>
    </location>
</feature>
<dbReference type="PRINTS" id="PR00320">
    <property type="entry name" value="GPROTEINBRPT"/>
</dbReference>
<dbReference type="InterPro" id="IPR020472">
    <property type="entry name" value="WD40_PAC1"/>
</dbReference>
<dbReference type="VEuPathDB" id="AmoebaDB:NF0108330"/>
<proteinExistence type="inferred from homology"/>
<dbReference type="InterPro" id="IPR016346">
    <property type="entry name" value="G-protein_beta_1-5"/>
</dbReference>
<dbReference type="SUPFAM" id="SSF50978">
    <property type="entry name" value="WD40 repeat-like"/>
    <property type="match status" value="1"/>
</dbReference>
<keyword evidence="3" id="KW-0677">Repeat</keyword>
<keyword evidence="6" id="KW-0175">Coiled coil</keyword>
<dbReference type="GeneID" id="68107983"/>
<dbReference type="InterPro" id="IPR019775">
    <property type="entry name" value="WD40_repeat_CS"/>
</dbReference>
<dbReference type="Proteomes" id="UP000444721">
    <property type="component" value="Unassembled WGS sequence"/>
</dbReference>
<evidence type="ECO:0000256" key="5">
    <source>
        <dbReference type="PROSITE-ProRule" id="PRU00221"/>
    </source>
</evidence>
<keyword evidence="8" id="KW-1185">Reference proteome</keyword>
<evidence type="ECO:0000256" key="6">
    <source>
        <dbReference type="SAM" id="Coils"/>
    </source>
</evidence>
<sequence length="363" mass="39950">MSSSSSSDQSNLQELIANARLEAQQLKEKITTQKKLINDVNMKDLDISEINPPKLKERRVFKGHSSKIASLAWSKDSKQILTAGQDRMLILWDAMTTYKLSAIPLTSRGIMCCDYSPSGNYVCVGGLDNTCSIFSLSVVAQQLQNSSNEYKPYRQLVGHTGYLSDCLFTSDRHMLTSSGDQSCIFWDIEMTHAVTHFQEHTGDCMSISVSPTSDSNVFVSGSCDGTAKLWDIRMDKCVATFTGHEGDINSVQFFPNGHAFATGSDDCTCRLFDIRAGREVMTYSDDNVREGVTCISFSKSGRILFAAYEDKKVIAWDTLKGTILQSLDGLPNGHDNRVSCLAVSPDGHGLATGSWDTTMKIFA</sequence>
<dbReference type="PROSITE" id="PS00678">
    <property type="entry name" value="WD_REPEATS_1"/>
    <property type="match status" value="1"/>
</dbReference>
<dbReference type="VEuPathDB" id="AmoebaDB:FDP41_000765"/>
<comment type="similarity">
    <text evidence="1">Belongs to the WD repeat G protein beta family.</text>
</comment>
<dbReference type="InterPro" id="IPR036322">
    <property type="entry name" value="WD40_repeat_dom_sf"/>
</dbReference>
<evidence type="ECO:0000256" key="4">
    <source>
        <dbReference type="ARBA" id="ARBA00023224"/>
    </source>
</evidence>
<evidence type="ECO:0000313" key="8">
    <source>
        <dbReference type="Proteomes" id="UP000444721"/>
    </source>
</evidence>
<evidence type="ECO:0000256" key="3">
    <source>
        <dbReference type="ARBA" id="ARBA00022737"/>
    </source>
</evidence>
<accession>A0A6A5CAZ3</accession>
<dbReference type="PRINTS" id="PR00319">
    <property type="entry name" value="GPROTEINB"/>
</dbReference>
<dbReference type="InterPro" id="IPR001632">
    <property type="entry name" value="WD40_G-protein_beta-like"/>
</dbReference>
<dbReference type="PROSITE" id="PS50294">
    <property type="entry name" value="WD_REPEATS_REGION"/>
    <property type="match status" value="4"/>
</dbReference>
<feature type="repeat" description="WD" evidence="5">
    <location>
        <begin position="292"/>
        <end position="326"/>
    </location>
</feature>
<name>A0A6A5CAZ3_NAEFO</name>
<evidence type="ECO:0000256" key="2">
    <source>
        <dbReference type="ARBA" id="ARBA00022574"/>
    </source>
</evidence>
<dbReference type="OMA" id="SCCRFLT"/>
<feature type="repeat" description="WD" evidence="5">
    <location>
        <begin position="331"/>
        <end position="363"/>
    </location>
</feature>
<evidence type="ECO:0000256" key="1">
    <source>
        <dbReference type="ARBA" id="ARBA00009768"/>
    </source>
</evidence>
<dbReference type="OrthoDB" id="10255630at2759"/>
<dbReference type="InterPro" id="IPR001680">
    <property type="entry name" value="WD40_rpt"/>
</dbReference>
<dbReference type="Pfam" id="PF25391">
    <property type="entry name" value="WD40_Gbeta"/>
    <property type="match status" value="1"/>
</dbReference>
<dbReference type="PROSITE" id="PS50082">
    <property type="entry name" value="WD_REPEATS_2"/>
    <property type="match status" value="5"/>
</dbReference>
<dbReference type="AlphaFoldDB" id="A0A6A5CAZ3"/>
<dbReference type="PANTHER" id="PTHR19850">
    <property type="entry name" value="GUANINE NUCLEOTIDE-BINDING PROTEIN BETA G PROTEIN BETA"/>
    <property type="match status" value="1"/>
</dbReference>
<dbReference type="PIRSF" id="PIRSF002394">
    <property type="entry name" value="GN-bd_beta"/>
    <property type="match status" value="1"/>
</dbReference>
<keyword evidence="4" id="KW-0807">Transducer</keyword>